<proteinExistence type="predicted"/>
<reference evidence="1 2" key="1">
    <citation type="submission" date="2019-10" db="EMBL/GenBank/DDBJ databases">
        <title>Genomic and transcriptomic insights into the perfect genentic adaptation of a filamentous nitrogen-fixing cyanobacterium to rice fields.</title>
        <authorList>
            <person name="Chen Z."/>
        </authorList>
    </citation>
    <scope>NUCLEOTIDE SEQUENCE [LARGE SCALE GENOMIC DNA]</scope>
    <source>
        <strain evidence="1">CCNUC1</strain>
    </source>
</reference>
<evidence type="ECO:0000313" key="1">
    <source>
        <dbReference type="EMBL" id="QFS44970.1"/>
    </source>
</evidence>
<protein>
    <submittedName>
        <fullName evidence="1">Uncharacterized protein</fullName>
    </submittedName>
</protein>
<keyword evidence="2" id="KW-1185">Reference proteome</keyword>
<dbReference type="KEGG" id="nsh:GXM_02445"/>
<dbReference type="EMBL" id="CP045226">
    <property type="protein sequence ID" value="QFS44970.1"/>
    <property type="molecule type" value="Genomic_DNA"/>
</dbReference>
<name>A0A5P8VX61_9NOSO</name>
<dbReference type="AlphaFoldDB" id="A0A5P8VX61"/>
<accession>A0A5P8VX61</accession>
<gene>
    <name evidence="1" type="ORF">GXM_02445</name>
</gene>
<sequence length="47" mass="5576">MTVNIFVRLLTTKLINLDSLQHYLLNFWRVISRLFDLQSVVVNNITL</sequence>
<organism evidence="1 2">
    <name type="scientific">Nostoc sphaeroides CCNUC1</name>
    <dbReference type="NCBI Taxonomy" id="2653204"/>
    <lineage>
        <taxon>Bacteria</taxon>
        <taxon>Bacillati</taxon>
        <taxon>Cyanobacteriota</taxon>
        <taxon>Cyanophyceae</taxon>
        <taxon>Nostocales</taxon>
        <taxon>Nostocaceae</taxon>
        <taxon>Nostoc</taxon>
    </lineage>
</organism>
<evidence type="ECO:0000313" key="2">
    <source>
        <dbReference type="Proteomes" id="UP000326678"/>
    </source>
</evidence>
<dbReference type="Proteomes" id="UP000326678">
    <property type="component" value="Chromosome Gxm1"/>
</dbReference>